<reference evidence="3" key="1">
    <citation type="submission" date="2022-02" db="EMBL/GenBank/DDBJ databases">
        <authorList>
            <person name="King R."/>
        </authorList>
    </citation>
    <scope>NUCLEOTIDE SEQUENCE</scope>
</reference>
<dbReference type="PANTHER" id="PTHR22255">
    <property type="entry name" value="LP06548P"/>
    <property type="match status" value="1"/>
</dbReference>
<sequence>MQGKGDCAETDSNDKFLVYDRNEDCYRCLVIHEKHKYVLQYKETYCRERDSLSTMCESITGDAALYSMFRKEPRPLPEPCPFHPAPFTFTYSRGSGDCANPPSRAESCTDDSRLLLRYMACPDVPGTESNVEELICLATWKEGSTRYLVGLISQVQRRNSISTDEDMYSWVVEHHKWFSLDHTHQYHFTTKNATLKIMNEDGSFEEKRLVCHSILEQKDKQYVKLVAHLTRGCNLTVSDALSNAGPLHSHDAAGEEVAEKPVECVMGQYDSASVGCGAAQDTIVFQSACTSTAWGWWWRAPRGARPAHTRSASSTPTISPMYLSLSGVSRSCDRAVLPGLAGDKAYNLTLNGTCEQSSKYNSLAVKLYPALVVLLIPLAILAR</sequence>
<dbReference type="InterPro" id="IPR055470">
    <property type="entry name" value="DUF7042"/>
</dbReference>
<dbReference type="InterPro" id="IPR055472">
    <property type="entry name" value="DUF7044"/>
</dbReference>
<dbReference type="PANTHER" id="PTHR22255:SF9">
    <property type="entry name" value="LP06548P"/>
    <property type="match status" value="1"/>
</dbReference>
<accession>A0A9P0IBJ7</accession>
<dbReference type="Proteomes" id="UP001153321">
    <property type="component" value="Chromosome 26"/>
</dbReference>
<evidence type="ECO:0000313" key="4">
    <source>
        <dbReference type="Proteomes" id="UP001153321"/>
    </source>
</evidence>
<dbReference type="GO" id="GO:0061909">
    <property type="term" value="P:autophagosome-lysosome fusion"/>
    <property type="evidence" value="ECO:0007669"/>
    <property type="project" value="TreeGrafter"/>
</dbReference>
<dbReference type="EMBL" id="LR824557">
    <property type="protein sequence ID" value="CAH1642269.1"/>
    <property type="molecule type" value="Genomic_DNA"/>
</dbReference>
<name>A0A9P0IBJ7_SPOLI</name>
<evidence type="ECO:0000259" key="1">
    <source>
        <dbReference type="Pfam" id="PF23069"/>
    </source>
</evidence>
<feature type="domain" description="DUF7042" evidence="1">
    <location>
        <begin position="77"/>
        <end position="157"/>
    </location>
</feature>
<protein>
    <submittedName>
        <fullName evidence="3">Uncharacterized protein</fullName>
    </submittedName>
</protein>
<dbReference type="Pfam" id="PF23069">
    <property type="entry name" value="DUF7042"/>
    <property type="match status" value="1"/>
</dbReference>
<proteinExistence type="predicted"/>
<dbReference type="Pfam" id="PF23071">
    <property type="entry name" value="DUF7044"/>
    <property type="match status" value="1"/>
</dbReference>
<keyword evidence="4" id="KW-1185">Reference proteome</keyword>
<evidence type="ECO:0000259" key="2">
    <source>
        <dbReference type="Pfam" id="PF23071"/>
    </source>
</evidence>
<organism evidence="3 4">
    <name type="scientific">Spodoptera littoralis</name>
    <name type="common">Egyptian cotton leafworm</name>
    <dbReference type="NCBI Taxonomy" id="7109"/>
    <lineage>
        <taxon>Eukaryota</taxon>
        <taxon>Metazoa</taxon>
        <taxon>Ecdysozoa</taxon>
        <taxon>Arthropoda</taxon>
        <taxon>Hexapoda</taxon>
        <taxon>Insecta</taxon>
        <taxon>Pterygota</taxon>
        <taxon>Neoptera</taxon>
        <taxon>Endopterygota</taxon>
        <taxon>Lepidoptera</taxon>
        <taxon>Glossata</taxon>
        <taxon>Ditrysia</taxon>
        <taxon>Noctuoidea</taxon>
        <taxon>Noctuidae</taxon>
        <taxon>Amphipyrinae</taxon>
        <taxon>Spodoptera</taxon>
    </lineage>
</organism>
<feature type="domain" description="DUF7044" evidence="2">
    <location>
        <begin position="1"/>
        <end position="57"/>
    </location>
</feature>
<evidence type="ECO:0000313" key="3">
    <source>
        <dbReference type="EMBL" id="CAH1642269.1"/>
    </source>
</evidence>
<gene>
    <name evidence="3" type="ORF">SPLIT_LOCUS7625</name>
</gene>
<dbReference type="AlphaFoldDB" id="A0A9P0IBJ7"/>